<evidence type="ECO:0000313" key="2">
    <source>
        <dbReference type="EMBL" id="KAJ4400789.1"/>
    </source>
</evidence>
<feature type="compositionally biased region" description="Pro residues" evidence="1">
    <location>
        <begin position="77"/>
        <end position="89"/>
    </location>
</feature>
<evidence type="ECO:0000256" key="1">
    <source>
        <dbReference type="SAM" id="MobiDB-lite"/>
    </source>
</evidence>
<keyword evidence="3" id="KW-1185">Reference proteome</keyword>
<dbReference type="OrthoDB" id="3786440at2759"/>
<gene>
    <name evidence="2" type="ORF">N0V91_008420</name>
</gene>
<protein>
    <submittedName>
        <fullName evidence="2">Uncharacterized protein</fullName>
    </submittedName>
</protein>
<comment type="caution">
    <text evidence="2">The sequence shown here is derived from an EMBL/GenBank/DDBJ whole genome shotgun (WGS) entry which is preliminary data.</text>
</comment>
<dbReference type="Proteomes" id="UP001140510">
    <property type="component" value="Unassembled WGS sequence"/>
</dbReference>
<evidence type="ECO:0000313" key="3">
    <source>
        <dbReference type="Proteomes" id="UP001140510"/>
    </source>
</evidence>
<feature type="region of interest" description="Disordered" evidence="1">
    <location>
        <begin position="49"/>
        <end position="104"/>
    </location>
</feature>
<name>A0A9W8Z9K1_9PLEO</name>
<dbReference type="EMBL" id="JAPEVA010000083">
    <property type="protein sequence ID" value="KAJ4400789.1"/>
    <property type="molecule type" value="Genomic_DNA"/>
</dbReference>
<feature type="compositionally biased region" description="Basic residues" evidence="1">
    <location>
        <begin position="427"/>
        <end position="438"/>
    </location>
</feature>
<feature type="region of interest" description="Disordered" evidence="1">
    <location>
        <begin position="119"/>
        <end position="170"/>
    </location>
</feature>
<dbReference type="AlphaFoldDB" id="A0A9W8Z9K1"/>
<accession>A0A9W8Z9K1</accession>
<feature type="region of interest" description="Disordered" evidence="1">
    <location>
        <begin position="416"/>
        <end position="438"/>
    </location>
</feature>
<feature type="region of interest" description="Disordered" evidence="1">
    <location>
        <begin position="267"/>
        <end position="313"/>
    </location>
</feature>
<reference evidence="2" key="1">
    <citation type="submission" date="2022-10" db="EMBL/GenBank/DDBJ databases">
        <title>Tapping the CABI collections for fungal endophytes: first genome assemblies for Collariella, Neodidymelliopsis, Ascochyta clinopodiicola, Didymella pomorum, Didymosphaeria variabile, Neocosmospora piperis and Neocucurbitaria cava.</title>
        <authorList>
            <person name="Hill R."/>
        </authorList>
    </citation>
    <scope>NUCLEOTIDE SEQUENCE</scope>
    <source>
        <strain evidence="2">IMI 355091</strain>
    </source>
</reference>
<feature type="compositionally biased region" description="Polar residues" evidence="1">
    <location>
        <begin position="279"/>
        <end position="292"/>
    </location>
</feature>
<proteinExistence type="predicted"/>
<organism evidence="2 3">
    <name type="scientific">Didymella pomorum</name>
    <dbReference type="NCBI Taxonomy" id="749634"/>
    <lineage>
        <taxon>Eukaryota</taxon>
        <taxon>Fungi</taxon>
        <taxon>Dikarya</taxon>
        <taxon>Ascomycota</taxon>
        <taxon>Pezizomycotina</taxon>
        <taxon>Dothideomycetes</taxon>
        <taxon>Pleosporomycetidae</taxon>
        <taxon>Pleosporales</taxon>
        <taxon>Pleosporineae</taxon>
        <taxon>Didymellaceae</taxon>
        <taxon>Didymella</taxon>
    </lineage>
</organism>
<sequence>MLQTTGKDYYDIPDDELPSANFAARPTSGISELGLLDIDGLWTFTSFASSSSENTDSESEIDDGPTPTALTQEIPLMPQPKLPQTPPDTPAITVTSPSRRQSLRQRLRSFSDVASIVRKPSMRQKSDTAPPGAKFNPADFAPQGPKRAMSARLEQRDAARGRHSRHLSSESDLKAKKVLGMPQTLLEKERPNPRFSFERGSDSWDEDEHVMSHMRASFSRKPRVRETLKRKQLTRLRMDFVEVEPDEFGDSPQSMLGTPVELYPSLESQRRPERFRPTSAINGKRGTSTPVSPKTPLPFRKSSLPSNDRSVGDEDLDNVFRTRLYVPGPIQLEMHPALLRKDSVATLDPFASEIDSIGRRPSDLMALEQIVVYFDDLGLNEGASDVLVLVSVIKRLRVTKLPTKAPANQIKEVAVTGSTRLEEPRRMNSKPRARGTLE</sequence>